<dbReference type="Gene3D" id="3.40.50.300">
    <property type="entry name" value="P-loop containing nucleotide triphosphate hydrolases"/>
    <property type="match status" value="2"/>
</dbReference>
<dbReference type="InterPro" id="IPR054712">
    <property type="entry name" value="Cas3-like_dom"/>
</dbReference>
<keyword evidence="9" id="KW-0051">Antiviral defense</keyword>
<dbReference type="OrthoDB" id="9810236at2"/>
<keyword evidence="3" id="KW-0540">Nuclease</keyword>
<dbReference type="GO" id="GO:0005524">
    <property type="term" value="F:ATP binding"/>
    <property type="evidence" value="ECO:0007669"/>
    <property type="project" value="UniProtKB-KW"/>
</dbReference>
<dbReference type="SMART" id="SM00487">
    <property type="entry name" value="DEXDc"/>
    <property type="match status" value="1"/>
</dbReference>
<dbReference type="Pfam" id="PF18019">
    <property type="entry name" value="Cas3_HD"/>
    <property type="match status" value="1"/>
</dbReference>
<reference evidence="12 13" key="1">
    <citation type="submission" date="2017-05" db="EMBL/GenBank/DDBJ databases">
        <title>Vagococcus spp. assemblies.</title>
        <authorList>
            <person name="Gulvik C.A."/>
        </authorList>
    </citation>
    <scope>NUCLEOTIDE SEQUENCE [LARGE SCALE GENOMIC DNA]</scope>
    <source>
        <strain evidence="12 13">CCUG 51432</strain>
    </source>
</reference>
<dbReference type="GO" id="GO:0004386">
    <property type="term" value="F:helicase activity"/>
    <property type="evidence" value="ECO:0007669"/>
    <property type="project" value="UniProtKB-KW"/>
</dbReference>
<evidence type="ECO:0000256" key="3">
    <source>
        <dbReference type="ARBA" id="ARBA00022722"/>
    </source>
</evidence>
<dbReference type="InterPro" id="IPR006474">
    <property type="entry name" value="Helicase_Cas3_CRISPR-ass_core"/>
</dbReference>
<dbReference type="Pfam" id="PF22590">
    <property type="entry name" value="Cas3-like_C_2"/>
    <property type="match status" value="1"/>
</dbReference>
<keyword evidence="4" id="KW-0479">Metal-binding</keyword>
<evidence type="ECO:0000256" key="8">
    <source>
        <dbReference type="ARBA" id="ARBA00022840"/>
    </source>
</evidence>
<dbReference type="PROSITE" id="PS51643">
    <property type="entry name" value="HD_CAS3"/>
    <property type="match status" value="1"/>
</dbReference>
<feature type="domain" description="HD Cas3-type" evidence="11">
    <location>
        <begin position="10"/>
        <end position="206"/>
    </location>
</feature>
<keyword evidence="6" id="KW-0378">Hydrolase</keyword>
<dbReference type="GO" id="GO:0046872">
    <property type="term" value="F:metal ion binding"/>
    <property type="evidence" value="ECO:0007669"/>
    <property type="project" value="UniProtKB-KW"/>
</dbReference>
<accession>A0A430ALX6</accession>
<keyword evidence="5" id="KW-0547">Nucleotide-binding</keyword>
<organism evidence="12 13">
    <name type="scientific">Vagococcus elongatus</name>
    <dbReference type="NCBI Taxonomy" id="180344"/>
    <lineage>
        <taxon>Bacteria</taxon>
        <taxon>Bacillati</taxon>
        <taxon>Bacillota</taxon>
        <taxon>Bacilli</taxon>
        <taxon>Lactobacillales</taxon>
        <taxon>Enterococcaceae</taxon>
        <taxon>Vagococcus</taxon>
    </lineage>
</organism>
<evidence type="ECO:0000313" key="13">
    <source>
        <dbReference type="Proteomes" id="UP000287605"/>
    </source>
</evidence>
<comment type="similarity">
    <text evidence="1">In the N-terminal section; belongs to the CRISPR-associated nuclease Cas3-HD family.</text>
</comment>
<dbReference type="SUPFAM" id="SSF52540">
    <property type="entry name" value="P-loop containing nucleoside triphosphate hydrolases"/>
    <property type="match status" value="1"/>
</dbReference>
<dbReference type="InterPro" id="IPR014001">
    <property type="entry name" value="Helicase_ATP-bd"/>
</dbReference>
<keyword evidence="13" id="KW-1185">Reference proteome</keyword>
<protein>
    <recommendedName>
        <fullName evidence="14">CRISPR-associated helicase/endonuclease Cas3</fullName>
    </recommendedName>
</protein>
<dbReference type="EMBL" id="NGKA01000025">
    <property type="protein sequence ID" value="RSU09122.1"/>
    <property type="molecule type" value="Genomic_DNA"/>
</dbReference>
<feature type="domain" description="Helicase ATP-binding" evidence="10">
    <location>
        <begin position="263"/>
        <end position="454"/>
    </location>
</feature>
<evidence type="ECO:0000256" key="4">
    <source>
        <dbReference type="ARBA" id="ARBA00022723"/>
    </source>
</evidence>
<dbReference type="InterPro" id="IPR011545">
    <property type="entry name" value="DEAD/DEAH_box_helicase_dom"/>
</dbReference>
<evidence type="ECO:0000256" key="6">
    <source>
        <dbReference type="ARBA" id="ARBA00022801"/>
    </source>
</evidence>
<evidence type="ECO:0000256" key="9">
    <source>
        <dbReference type="ARBA" id="ARBA00023118"/>
    </source>
</evidence>
<dbReference type="InterPro" id="IPR006483">
    <property type="entry name" value="CRISPR-assoc_Cas3_HD"/>
</dbReference>
<evidence type="ECO:0000256" key="1">
    <source>
        <dbReference type="ARBA" id="ARBA00006847"/>
    </source>
</evidence>
<dbReference type="PROSITE" id="PS51192">
    <property type="entry name" value="HELICASE_ATP_BIND_1"/>
    <property type="match status" value="1"/>
</dbReference>
<dbReference type="Gene3D" id="1.10.3210.30">
    <property type="match status" value="1"/>
</dbReference>
<dbReference type="InterPro" id="IPR038257">
    <property type="entry name" value="CRISPR-assoc_Cas3_HD_sf"/>
</dbReference>
<keyword evidence="8" id="KW-0067">ATP-binding</keyword>
<dbReference type="NCBIfam" id="TIGR01596">
    <property type="entry name" value="cas3_HD"/>
    <property type="match status" value="1"/>
</dbReference>
<dbReference type="GO" id="GO:0051607">
    <property type="term" value="P:defense response to virus"/>
    <property type="evidence" value="ECO:0007669"/>
    <property type="project" value="UniProtKB-KW"/>
</dbReference>
<dbReference type="GO" id="GO:0004518">
    <property type="term" value="F:nuclease activity"/>
    <property type="evidence" value="ECO:0007669"/>
    <property type="project" value="UniProtKB-KW"/>
</dbReference>
<dbReference type="CDD" id="cd17930">
    <property type="entry name" value="DEXHc_cas3"/>
    <property type="match status" value="1"/>
</dbReference>
<dbReference type="AlphaFoldDB" id="A0A430ALX6"/>
<comment type="caution">
    <text evidence="12">The sequence shown here is derived from an EMBL/GenBank/DDBJ whole genome shotgun (WGS) entry which is preliminary data.</text>
</comment>
<comment type="similarity">
    <text evidence="2">In the central section; belongs to the CRISPR-associated helicase Cas3 family.</text>
</comment>
<dbReference type="GO" id="GO:0003676">
    <property type="term" value="F:nucleic acid binding"/>
    <property type="evidence" value="ECO:0007669"/>
    <property type="project" value="InterPro"/>
</dbReference>
<dbReference type="Proteomes" id="UP000287605">
    <property type="component" value="Unassembled WGS sequence"/>
</dbReference>
<evidence type="ECO:0008006" key="14">
    <source>
        <dbReference type="Google" id="ProtNLM"/>
    </source>
</evidence>
<gene>
    <name evidence="12" type="ORF">CBF29_12145</name>
</gene>
<dbReference type="GO" id="GO:0016787">
    <property type="term" value="F:hydrolase activity"/>
    <property type="evidence" value="ECO:0007669"/>
    <property type="project" value="UniProtKB-KW"/>
</dbReference>
<dbReference type="InterPro" id="IPR027417">
    <property type="entry name" value="P-loop_NTPase"/>
</dbReference>
<dbReference type="CDD" id="cd09641">
    <property type="entry name" value="Cas3''_I"/>
    <property type="match status" value="1"/>
</dbReference>
<keyword evidence="7" id="KW-0347">Helicase</keyword>
<evidence type="ECO:0000259" key="10">
    <source>
        <dbReference type="PROSITE" id="PS51192"/>
    </source>
</evidence>
<dbReference type="Pfam" id="PF00270">
    <property type="entry name" value="DEAD"/>
    <property type="match status" value="1"/>
</dbReference>
<sequence length="814" mass="92773">MRYVAHIRRKDGETQLVRDHLLEVKALSEESGSKLRVGHLAGLAGVLHDCGKYSDEFQEYLREAVAHPDDLSKRGTVDHSTAGGRLLLEFLSDSPTEKMLAEIIGNVIISHHGGLNDYISPVSLETPYYRRVYEKELPEFEKAKERFLTEVLSEKELQNYCAKAIEELHEFINESKSYGRDAANFLRDIDLLTKYLFSCLIDADRTNTRLFEEDTEDQSWDRTRFFSDSLTALEHLLSSFEQNTAQQSRINILRQKMSQQALEFASRPSGIYQLSIPTGGGKTLASLRYALQHAKKFNKERIIYVVPFTTIIEQNAQVIREIIGDTYLLEHHSNVIEDDFSFQEFEPNFQEDHFNLKLAKDNWDVPIILTTMVQYLNVFYSKGTRNVRRLHNLANATIIFDEVQAVPIKCLSLFNESVNFLKNYGRTSLLLCTATQPALDYVTNGLELAEESEIVRQLPKVVEAFKRVQIVDKTQNKAWGQADIVGFSREIMKHATSLLVVLNTKKAVREVYKQLVLEGFPETAIYHLSTSMCPKHRKNQLEEMIGLMKNNQPVICVSSQLIEAGVDISFDHVVRSLAGLDSIAQAAGRCNRHGSEPIKEVYVINVSHELENTDKLLEIKRGAAITKKLFSTLKNIQGKEGESETFDLLGPAVMKRYFQEYYAEFKTDSNYFINEIEANLFDLLGSNKFLRSALLQDKGINYPLFLTSSMKTIGKYFRVIDNQTTSVVVPYDKEGDDIIALLNSDPEVSELTKLLKRAQQYSVNLFDQEIRVLSQNGLLLPLYKGDGYYLSDRAYDKVYGVNLEGDSQMGMINF</sequence>
<evidence type="ECO:0000256" key="2">
    <source>
        <dbReference type="ARBA" id="ARBA00009046"/>
    </source>
</evidence>
<evidence type="ECO:0000313" key="12">
    <source>
        <dbReference type="EMBL" id="RSU09122.1"/>
    </source>
</evidence>
<evidence type="ECO:0000256" key="7">
    <source>
        <dbReference type="ARBA" id="ARBA00022806"/>
    </source>
</evidence>
<dbReference type="SUPFAM" id="SSF109604">
    <property type="entry name" value="HD-domain/PDEase-like"/>
    <property type="match status" value="1"/>
</dbReference>
<name>A0A430ALX6_9ENTE</name>
<evidence type="ECO:0000259" key="11">
    <source>
        <dbReference type="PROSITE" id="PS51643"/>
    </source>
</evidence>
<dbReference type="NCBIfam" id="TIGR01587">
    <property type="entry name" value="cas3_core"/>
    <property type="match status" value="1"/>
</dbReference>
<evidence type="ECO:0000256" key="5">
    <source>
        <dbReference type="ARBA" id="ARBA00022741"/>
    </source>
</evidence>
<dbReference type="RefSeq" id="WP_126809993.1">
    <property type="nucleotide sequence ID" value="NZ_NGKA01000025.1"/>
</dbReference>
<proteinExistence type="inferred from homology"/>